<evidence type="ECO:0000256" key="10">
    <source>
        <dbReference type="ARBA" id="ARBA00022679"/>
    </source>
</evidence>
<keyword evidence="10" id="KW-0808">Transferase</keyword>
<evidence type="ECO:0000313" key="25">
    <source>
        <dbReference type="EMBL" id="KJY51409.1"/>
    </source>
</evidence>
<keyword evidence="13 24" id="KW-1133">Transmembrane helix</keyword>
<keyword evidence="15 24" id="KW-0472">Membrane</keyword>
<evidence type="ECO:0000256" key="18">
    <source>
        <dbReference type="ARBA" id="ARBA00029893"/>
    </source>
</evidence>
<feature type="transmembrane region" description="Helical" evidence="24">
    <location>
        <begin position="101"/>
        <end position="119"/>
    </location>
</feature>
<keyword evidence="14" id="KW-0443">Lipid metabolism</keyword>
<proteinExistence type="inferred from homology"/>
<feature type="transmembrane region" description="Helical" evidence="24">
    <location>
        <begin position="235"/>
        <end position="256"/>
    </location>
</feature>
<evidence type="ECO:0000256" key="8">
    <source>
        <dbReference type="ARBA" id="ARBA00022475"/>
    </source>
</evidence>
<keyword evidence="16" id="KW-0594">Phospholipid biosynthesis</keyword>
<sequence length="329" mass="34384">MSTKESSAEKAGQDAVATLNKRTGRNMPQAVATGALLVVIILACILVRIDAFIYLIVIFMTLGLWELRVDFATAGLHIPVVELWICSAATMLASFYAPDHVAVMTAGVLVTALVGALAATRNHRLGGRLAKAVNAKLSGKDAQTMADASYGAAEQGSRSSSLANVGVTLLTVVYITLLACLITLPTTFGGHPAAHAFMVIFLPALSDIGGLLFGSLFGKHKISPRISPGKSLEGLAGSMLCCLVGALVIFAATYPMADWGRIWWVALLMGIMVGATGTLGDLSASLIKRDLGIKDMGHLLKGHGGVLDRVDSILMSAPFITLVLLITGL</sequence>
<evidence type="ECO:0000256" key="21">
    <source>
        <dbReference type="ARBA" id="ARBA00032396"/>
    </source>
</evidence>
<reference evidence="25 26" key="1">
    <citation type="submission" date="2014-12" db="EMBL/GenBank/DDBJ databases">
        <title>Comparative genomics of the lactic acid bacteria isolated from the honey bee gut.</title>
        <authorList>
            <person name="Ellegaard K.M."/>
            <person name="Tamarit D."/>
            <person name="Javelind E."/>
            <person name="Olofsson T."/>
            <person name="Andersson S.G."/>
            <person name="Vasquez A."/>
        </authorList>
    </citation>
    <scope>NUCLEOTIDE SEQUENCE [LARGE SCALE GENOMIC DNA]</scope>
    <source>
        <strain evidence="25 26">Bin2</strain>
    </source>
</reference>
<name>A0A0F4KZM2_9BIFI</name>
<dbReference type="Pfam" id="PF01148">
    <property type="entry name" value="CTP_transf_1"/>
    <property type="match status" value="1"/>
</dbReference>
<feature type="transmembrane region" description="Helical" evidence="24">
    <location>
        <begin position="262"/>
        <end position="286"/>
    </location>
</feature>
<evidence type="ECO:0000256" key="4">
    <source>
        <dbReference type="ARBA" id="ARBA00005189"/>
    </source>
</evidence>
<accession>A0A0F4KZM2</accession>
<comment type="catalytic activity">
    <reaction evidence="1">
        <text>a 1,2-diacyl-sn-glycero-3-phosphate + CTP + H(+) = a CDP-1,2-diacyl-sn-glycerol + diphosphate</text>
        <dbReference type="Rhea" id="RHEA:16229"/>
        <dbReference type="ChEBI" id="CHEBI:15378"/>
        <dbReference type="ChEBI" id="CHEBI:33019"/>
        <dbReference type="ChEBI" id="CHEBI:37563"/>
        <dbReference type="ChEBI" id="CHEBI:58332"/>
        <dbReference type="ChEBI" id="CHEBI:58608"/>
        <dbReference type="EC" id="2.7.7.41"/>
    </reaction>
</comment>
<dbReference type="EMBL" id="JWME01000009">
    <property type="protein sequence ID" value="KJY51409.1"/>
    <property type="molecule type" value="Genomic_DNA"/>
</dbReference>
<evidence type="ECO:0000256" key="17">
    <source>
        <dbReference type="ARBA" id="ARBA00023264"/>
    </source>
</evidence>
<evidence type="ECO:0000256" key="12">
    <source>
        <dbReference type="ARBA" id="ARBA00022695"/>
    </source>
</evidence>
<keyword evidence="11 24" id="KW-0812">Transmembrane</keyword>
<evidence type="ECO:0000256" key="16">
    <source>
        <dbReference type="ARBA" id="ARBA00023209"/>
    </source>
</evidence>
<evidence type="ECO:0000256" key="13">
    <source>
        <dbReference type="ARBA" id="ARBA00022989"/>
    </source>
</evidence>
<evidence type="ECO:0000256" key="23">
    <source>
        <dbReference type="ARBA" id="ARBA00033406"/>
    </source>
</evidence>
<dbReference type="GO" id="GO:0016024">
    <property type="term" value="P:CDP-diacylglycerol biosynthetic process"/>
    <property type="evidence" value="ECO:0007669"/>
    <property type="project" value="TreeGrafter"/>
</dbReference>
<comment type="subcellular location">
    <subcellularLocation>
        <location evidence="2">Cell membrane</location>
        <topology evidence="2">Multi-pass membrane protein</topology>
    </subcellularLocation>
</comment>
<keyword evidence="12 25" id="KW-0548">Nucleotidyltransferase</keyword>
<evidence type="ECO:0000256" key="14">
    <source>
        <dbReference type="ARBA" id="ARBA00023098"/>
    </source>
</evidence>
<organism evidence="25 26">
    <name type="scientific">Bifidobacterium asteroides</name>
    <dbReference type="NCBI Taxonomy" id="1684"/>
    <lineage>
        <taxon>Bacteria</taxon>
        <taxon>Bacillati</taxon>
        <taxon>Actinomycetota</taxon>
        <taxon>Actinomycetes</taxon>
        <taxon>Bifidobacteriales</taxon>
        <taxon>Bifidobacteriaceae</taxon>
        <taxon>Bifidobacterium</taxon>
    </lineage>
</organism>
<evidence type="ECO:0000256" key="6">
    <source>
        <dbReference type="ARBA" id="ARBA00012487"/>
    </source>
</evidence>
<evidence type="ECO:0000256" key="3">
    <source>
        <dbReference type="ARBA" id="ARBA00005119"/>
    </source>
</evidence>
<comment type="pathway">
    <text evidence="4">Lipid metabolism.</text>
</comment>
<comment type="caution">
    <text evidence="25">The sequence shown here is derived from an EMBL/GenBank/DDBJ whole genome shotgun (WGS) entry which is preliminary data.</text>
</comment>
<gene>
    <name evidence="25" type="ORF">JF69_06840</name>
</gene>
<evidence type="ECO:0000256" key="9">
    <source>
        <dbReference type="ARBA" id="ARBA00022516"/>
    </source>
</evidence>
<dbReference type="AlphaFoldDB" id="A0A0F4KZM2"/>
<dbReference type="PANTHER" id="PTHR46382:SF1">
    <property type="entry name" value="PHOSPHATIDATE CYTIDYLYLTRANSFERASE"/>
    <property type="match status" value="1"/>
</dbReference>
<evidence type="ECO:0000256" key="20">
    <source>
        <dbReference type="ARBA" id="ARBA00032253"/>
    </source>
</evidence>
<evidence type="ECO:0000313" key="26">
    <source>
        <dbReference type="Proteomes" id="UP000033648"/>
    </source>
</evidence>
<feature type="transmembrane region" description="Helical" evidence="24">
    <location>
        <begin position="162"/>
        <end position="184"/>
    </location>
</feature>
<evidence type="ECO:0000256" key="22">
    <source>
        <dbReference type="ARBA" id="ARBA00032743"/>
    </source>
</evidence>
<dbReference type="GO" id="GO:0005886">
    <property type="term" value="C:plasma membrane"/>
    <property type="evidence" value="ECO:0007669"/>
    <property type="project" value="UniProtKB-SubCell"/>
</dbReference>
<keyword evidence="8" id="KW-1003">Cell membrane</keyword>
<keyword evidence="17" id="KW-1208">Phospholipid metabolism</keyword>
<dbReference type="GO" id="GO:0004605">
    <property type="term" value="F:phosphatidate cytidylyltransferase activity"/>
    <property type="evidence" value="ECO:0007669"/>
    <property type="project" value="UniProtKB-EC"/>
</dbReference>
<dbReference type="Proteomes" id="UP000033648">
    <property type="component" value="Unassembled WGS sequence"/>
</dbReference>
<keyword evidence="9" id="KW-0444">Lipid biosynthesis</keyword>
<evidence type="ECO:0000256" key="5">
    <source>
        <dbReference type="ARBA" id="ARBA00010185"/>
    </source>
</evidence>
<dbReference type="OrthoDB" id="9799199at2"/>
<evidence type="ECO:0000256" key="1">
    <source>
        <dbReference type="ARBA" id="ARBA00001698"/>
    </source>
</evidence>
<evidence type="ECO:0000256" key="11">
    <source>
        <dbReference type="ARBA" id="ARBA00022692"/>
    </source>
</evidence>
<feature type="transmembrane region" description="Helical" evidence="24">
    <location>
        <begin position="196"/>
        <end position="214"/>
    </location>
</feature>
<dbReference type="PATRIC" id="fig|1684.4.peg.738"/>
<comment type="similarity">
    <text evidence="5">Belongs to the CDS family.</text>
</comment>
<evidence type="ECO:0000256" key="24">
    <source>
        <dbReference type="SAM" id="Phobius"/>
    </source>
</evidence>
<protein>
    <recommendedName>
        <fullName evidence="7">Phosphatidate cytidylyltransferase</fullName>
        <ecNumber evidence="6">2.7.7.41</ecNumber>
    </recommendedName>
    <alternativeName>
        <fullName evidence="20">CDP-DAG synthase</fullName>
    </alternativeName>
    <alternativeName>
        <fullName evidence="22">CDP-DG synthase</fullName>
    </alternativeName>
    <alternativeName>
        <fullName evidence="18">CDP-diacylglycerol synthase</fullName>
    </alternativeName>
    <alternativeName>
        <fullName evidence="21">CDP-diglyceride pyrophosphorylase</fullName>
    </alternativeName>
    <alternativeName>
        <fullName evidence="23">CDP-diglyceride synthase</fullName>
    </alternativeName>
    <alternativeName>
        <fullName evidence="19">CTP:phosphatidate cytidylyltransferase</fullName>
    </alternativeName>
</protein>
<evidence type="ECO:0000256" key="15">
    <source>
        <dbReference type="ARBA" id="ARBA00023136"/>
    </source>
</evidence>
<evidence type="ECO:0000256" key="7">
    <source>
        <dbReference type="ARBA" id="ARBA00019373"/>
    </source>
</evidence>
<feature type="transmembrane region" description="Helical" evidence="24">
    <location>
        <begin position="35"/>
        <end position="62"/>
    </location>
</feature>
<evidence type="ECO:0000256" key="19">
    <source>
        <dbReference type="ARBA" id="ARBA00031825"/>
    </source>
</evidence>
<comment type="pathway">
    <text evidence="3">Phospholipid metabolism; CDP-diacylglycerol biosynthesis; CDP-diacylglycerol from sn-glycerol 3-phosphate: step 3/3.</text>
</comment>
<feature type="transmembrane region" description="Helical" evidence="24">
    <location>
        <begin position="74"/>
        <end position="95"/>
    </location>
</feature>
<dbReference type="PANTHER" id="PTHR46382">
    <property type="entry name" value="PHOSPHATIDATE CYTIDYLYLTRANSFERASE"/>
    <property type="match status" value="1"/>
</dbReference>
<evidence type="ECO:0000256" key="2">
    <source>
        <dbReference type="ARBA" id="ARBA00004651"/>
    </source>
</evidence>
<dbReference type="EC" id="2.7.7.41" evidence="6"/>